<dbReference type="SUPFAM" id="SSF55383">
    <property type="entry name" value="Copper amine oxidase, domain N"/>
    <property type="match status" value="1"/>
</dbReference>
<dbReference type="Gene3D" id="2.60.40.3500">
    <property type="match status" value="1"/>
</dbReference>
<dbReference type="Pfam" id="PF01520">
    <property type="entry name" value="Amidase_3"/>
    <property type="match status" value="1"/>
</dbReference>
<evidence type="ECO:0000256" key="1">
    <source>
        <dbReference type="ARBA" id="ARBA00022801"/>
    </source>
</evidence>
<feature type="compositionally biased region" description="Basic and acidic residues" evidence="2">
    <location>
        <begin position="161"/>
        <end position="216"/>
    </location>
</feature>
<feature type="compositionally biased region" description="Polar residues" evidence="2">
    <location>
        <begin position="217"/>
        <end position="229"/>
    </location>
</feature>
<name>A0ABT2UP29_9BACL</name>
<evidence type="ECO:0000313" key="6">
    <source>
        <dbReference type="Proteomes" id="UP001652445"/>
    </source>
</evidence>
<evidence type="ECO:0000256" key="2">
    <source>
        <dbReference type="SAM" id="MobiDB-lite"/>
    </source>
</evidence>
<dbReference type="CDD" id="cd02696">
    <property type="entry name" value="MurNAc-LAA"/>
    <property type="match status" value="1"/>
</dbReference>
<accession>A0ABT2UP29</accession>
<dbReference type="EMBL" id="JAOQIO010000095">
    <property type="protein sequence ID" value="MCU6795776.1"/>
    <property type="molecule type" value="Genomic_DNA"/>
</dbReference>
<feature type="compositionally biased region" description="Polar residues" evidence="2">
    <location>
        <begin position="146"/>
        <end position="159"/>
    </location>
</feature>
<dbReference type="PANTHER" id="PTHR30404:SF0">
    <property type="entry name" value="N-ACETYLMURAMOYL-L-ALANINE AMIDASE AMIC"/>
    <property type="match status" value="1"/>
</dbReference>
<evidence type="ECO:0000259" key="4">
    <source>
        <dbReference type="SMART" id="SM00646"/>
    </source>
</evidence>
<gene>
    <name evidence="5" type="ORF">OB236_27030</name>
</gene>
<reference evidence="5 6" key="1">
    <citation type="submission" date="2022-09" db="EMBL/GenBank/DDBJ databases">
        <authorList>
            <person name="Han X.L."/>
            <person name="Wang Q."/>
            <person name="Lu T."/>
        </authorList>
    </citation>
    <scope>NUCLEOTIDE SEQUENCE [LARGE SCALE GENOMIC DNA]</scope>
    <source>
        <strain evidence="5 6">WQ 127069</strain>
    </source>
</reference>
<dbReference type="InterPro" id="IPR002508">
    <property type="entry name" value="MurNAc-LAA_cat"/>
</dbReference>
<feature type="domain" description="MurNAc-LAA" evidence="4">
    <location>
        <begin position="434"/>
        <end position="543"/>
    </location>
</feature>
<dbReference type="PANTHER" id="PTHR30404">
    <property type="entry name" value="N-ACETYLMURAMOYL-L-ALANINE AMIDASE"/>
    <property type="match status" value="1"/>
</dbReference>
<proteinExistence type="predicted"/>
<dbReference type="InterPro" id="IPR021731">
    <property type="entry name" value="AMIN_dom"/>
</dbReference>
<evidence type="ECO:0000256" key="3">
    <source>
        <dbReference type="SAM" id="SignalP"/>
    </source>
</evidence>
<feature type="chain" id="PRO_5046742298" evidence="3">
    <location>
        <begin position="25"/>
        <end position="549"/>
    </location>
</feature>
<protein>
    <submittedName>
        <fullName evidence="5">N-acetylmuramoyl-L-alanine amidase</fullName>
        <ecNumber evidence="5">3.5.1.28</ecNumber>
    </submittedName>
</protein>
<keyword evidence="3" id="KW-0732">Signal</keyword>
<dbReference type="SUPFAM" id="SSF53187">
    <property type="entry name" value="Zn-dependent exopeptidases"/>
    <property type="match status" value="1"/>
</dbReference>
<dbReference type="InterPro" id="IPR036582">
    <property type="entry name" value="Mao_N_sf"/>
</dbReference>
<feature type="signal peptide" evidence="3">
    <location>
        <begin position="1"/>
        <end position="24"/>
    </location>
</feature>
<keyword evidence="6" id="KW-1185">Reference proteome</keyword>
<keyword evidence="1 5" id="KW-0378">Hydrolase</keyword>
<dbReference type="SMART" id="SM00646">
    <property type="entry name" value="Ami_3"/>
    <property type="match status" value="1"/>
</dbReference>
<dbReference type="InterPro" id="IPR012854">
    <property type="entry name" value="Cu_amine_oxidase-like_N"/>
</dbReference>
<organism evidence="5 6">
    <name type="scientific">Paenibacillus baimaensis</name>
    <dbReference type="NCBI Taxonomy" id="2982185"/>
    <lineage>
        <taxon>Bacteria</taxon>
        <taxon>Bacillati</taxon>
        <taxon>Bacillota</taxon>
        <taxon>Bacilli</taxon>
        <taxon>Bacillales</taxon>
        <taxon>Paenibacillaceae</taxon>
        <taxon>Paenibacillus</taxon>
    </lineage>
</organism>
<feature type="region of interest" description="Disordered" evidence="2">
    <location>
        <begin position="146"/>
        <end position="250"/>
    </location>
</feature>
<dbReference type="Gene3D" id="3.40.630.40">
    <property type="entry name" value="Zn-dependent exopeptidases"/>
    <property type="match status" value="1"/>
</dbReference>
<dbReference type="Pfam" id="PF07833">
    <property type="entry name" value="Cu_amine_oxidN1"/>
    <property type="match status" value="1"/>
</dbReference>
<dbReference type="InterPro" id="IPR050695">
    <property type="entry name" value="N-acetylmuramoyl_amidase_3"/>
</dbReference>
<dbReference type="Gene3D" id="3.30.457.10">
    <property type="entry name" value="Copper amine oxidase-like, N-terminal domain"/>
    <property type="match status" value="1"/>
</dbReference>
<dbReference type="EC" id="3.5.1.28" evidence="5"/>
<comment type="caution">
    <text evidence="5">The sequence shown here is derived from an EMBL/GenBank/DDBJ whole genome shotgun (WGS) entry which is preliminary data.</text>
</comment>
<sequence>MRIITALFSMLLLSLLLVPMMSFAAESQPLQLFLDGKQLTTEVAPLINKDNKVMVPVRIIAESLGSKVQWEEKIRKVTVNKSNISIQMFIDKKEVYVNNKAVQLDTAPSIVDGNAMLPVRFISEQMGIKVTWDDLTRSVFLFNQESDNKGTTTTPTPVDNISKDKPDNKAADKPSIKPDDKTIEKPSSKPDGKTTDKPSEKPGTDGSKVDTSKDKPSAQSPEPNSTNAGTKPVIANPNQPPTYTTTSVEAGAKKPEAVTVIQSISMEGDQFVVKTSGGKAIPDVTTTANPNRVQIDIPNGQLAAGLKLNSDGEGTITEKNAAVSQIRYLLFSKESSIVRIIIDLNKKIDFKDSASSSSTQLVWSLSPAKERYTVVIDPGHGGKDGGTVSFTGRHEKEFVLGVGTKVYNLLSKEPKIEAILTRKNDTFVELPGRVSIANDAKADLFVSIHGNSILGKEEVNGLETYYYTEQSLPFAIQMHQKLLKASGFEDRKVKQEDFHVIKNTTMPSLLLELGFLSNKAQENTMFQETFQNQVAAAIVAGIKQQLRLD</sequence>
<dbReference type="GO" id="GO:0008745">
    <property type="term" value="F:N-acetylmuramoyl-L-alanine amidase activity"/>
    <property type="evidence" value="ECO:0007669"/>
    <property type="project" value="UniProtKB-EC"/>
</dbReference>
<dbReference type="RefSeq" id="WP_262686714.1">
    <property type="nucleotide sequence ID" value="NZ_JAOQIO010000095.1"/>
</dbReference>
<dbReference type="Proteomes" id="UP001652445">
    <property type="component" value="Unassembled WGS sequence"/>
</dbReference>
<dbReference type="Pfam" id="PF11741">
    <property type="entry name" value="AMIN"/>
    <property type="match status" value="1"/>
</dbReference>
<evidence type="ECO:0000313" key="5">
    <source>
        <dbReference type="EMBL" id="MCU6795776.1"/>
    </source>
</evidence>